<name>A0ABV1A5Y7_9TELE</name>
<evidence type="ECO:0000313" key="2">
    <source>
        <dbReference type="Proteomes" id="UP001469553"/>
    </source>
</evidence>
<keyword evidence="2" id="KW-1185">Reference proteome</keyword>
<sequence>LTGRARRSSQEVHGNSGEAAGIRSTVSCVVRHFFISDSKGGATHRQSLEETLLEAPTDWGGGSPPSKTTTISIQIKMYWNGLDDRIFICWNGPVKVQKEGQKIDVLHLLTELKLFCNKNEQTFQCLEMQEW</sequence>
<proteinExistence type="predicted"/>
<dbReference type="EMBL" id="JAHRIP010085017">
    <property type="protein sequence ID" value="MEQ2313978.1"/>
    <property type="molecule type" value="Genomic_DNA"/>
</dbReference>
<evidence type="ECO:0000313" key="1">
    <source>
        <dbReference type="EMBL" id="MEQ2313978.1"/>
    </source>
</evidence>
<feature type="non-terminal residue" evidence="1">
    <location>
        <position position="1"/>
    </location>
</feature>
<accession>A0ABV1A5Y7</accession>
<organism evidence="1 2">
    <name type="scientific">Ameca splendens</name>
    <dbReference type="NCBI Taxonomy" id="208324"/>
    <lineage>
        <taxon>Eukaryota</taxon>
        <taxon>Metazoa</taxon>
        <taxon>Chordata</taxon>
        <taxon>Craniata</taxon>
        <taxon>Vertebrata</taxon>
        <taxon>Euteleostomi</taxon>
        <taxon>Actinopterygii</taxon>
        <taxon>Neopterygii</taxon>
        <taxon>Teleostei</taxon>
        <taxon>Neoteleostei</taxon>
        <taxon>Acanthomorphata</taxon>
        <taxon>Ovalentaria</taxon>
        <taxon>Atherinomorphae</taxon>
        <taxon>Cyprinodontiformes</taxon>
        <taxon>Goodeidae</taxon>
        <taxon>Ameca</taxon>
    </lineage>
</organism>
<comment type="caution">
    <text evidence="1">The sequence shown here is derived from an EMBL/GenBank/DDBJ whole genome shotgun (WGS) entry which is preliminary data.</text>
</comment>
<gene>
    <name evidence="1" type="ORF">AMECASPLE_007435</name>
</gene>
<reference evidence="1 2" key="1">
    <citation type="submission" date="2021-06" db="EMBL/GenBank/DDBJ databases">
        <authorList>
            <person name="Palmer J.M."/>
        </authorList>
    </citation>
    <scope>NUCLEOTIDE SEQUENCE [LARGE SCALE GENOMIC DNA]</scope>
    <source>
        <strain evidence="1 2">AS_MEX2019</strain>
        <tissue evidence="1">Muscle</tissue>
    </source>
</reference>
<protein>
    <submittedName>
        <fullName evidence="1">Uncharacterized protein</fullName>
    </submittedName>
</protein>
<dbReference type="Proteomes" id="UP001469553">
    <property type="component" value="Unassembled WGS sequence"/>
</dbReference>